<accession>A0A409Y8G7</accession>
<name>A0A409Y8G7_9AGAR</name>
<dbReference type="InterPro" id="IPR009880">
    <property type="entry name" value="Glyoxal_oxidase_N"/>
</dbReference>
<dbReference type="OrthoDB" id="2019572at2759"/>
<evidence type="ECO:0008006" key="9">
    <source>
        <dbReference type="Google" id="ProtNLM"/>
    </source>
</evidence>
<dbReference type="EMBL" id="NHTK01001358">
    <property type="protein sequence ID" value="PPQ99405.1"/>
    <property type="molecule type" value="Genomic_DNA"/>
</dbReference>
<gene>
    <name evidence="7" type="ORF">CVT24_005392</name>
</gene>
<feature type="region of interest" description="Disordered" evidence="2">
    <location>
        <begin position="631"/>
        <end position="651"/>
    </location>
</feature>
<dbReference type="AlphaFoldDB" id="A0A409Y8G7"/>
<dbReference type="SUPFAM" id="SSF50965">
    <property type="entry name" value="Galactose oxidase, central domain"/>
    <property type="match status" value="1"/>
</dbReference>
<evidence type="ECO:0000313" key="8">
    <source>
        <dbReference type="Proteomes" id="UP000284842"/>
    </source>
</evidence>
<keyword evidence="8" id="KW-1185">Reference proteome</keyword>
<dbReference type="PANTHER" id="PTHR32208">
    <property type="entry name" value="SECRETED PROTEIN-RELATED"/>
    <property type="match status" value="1"/>
</dbReference>
<comment type="caution">
    <text evidence="7">The sequence shown here is derived from an EMBL/GenBank/DDBJ whole genome shotgun (WGS) entry which is preliminary data.</text>
</comment>
<dbReference type="Gene3D" id="2.60.40.10">
    <property type="entry name" value="Immunoglobulins"/>
    <property type="match status" value="1"/>
</dbReference>
<sequence length="791" mass="82919">MLSPPLSLLALCLATLASTGSATGTTGGTFADGGNTLVSAMMMFVGNEERVYILDKAEGNAAQVAGHPAWGSVWDVESHQATVMDVRSNVFCSSGMHLPNGSYITLGGNGAVGPGGNIGSQLNPGGFSAAWDAVYQDFDGTRAIRVLNPCRNTDNFNAPNCQWFDDATILSMKRGRWYSAAEATGDGRVVIIGGFTSGGYVNRNYPNTDPAFEGGAADPTYEYFPPVDGDPQTFNFMIQTSGLNAYAHTFLMPSGKMFVQANISTVLWDHENNVETPFPDMPGGVARVYPASGAVAMLPLTPANNYIPTILFCGGSDMPEYAYGNYSFPFIDTWNYPASRDCQRITPEPQDGSTPAYITDDEMLDGRTMGQFIILPDGKLLVVNGGANGTAGYSQATLTTPNFNDMPFGESLASGPVLTPAIYDPNAPKGSRWTNAGLGSSNIPRLYHSSAILLPDASVLIAGSNPNVDVNLTTFFPTTYQAEIFYPPYFSSSTRPVPTGIPQTLSYGGPSFDITLPPASYSGSANDAADSIIVAVMRSGFTTHAMNMGQRFLQLNNTYTVNQDGTITVHTSQLPPNPNLFQPGPAFVYVTVGGIPSTGTYVIVGNGAIGQQPTAPNAELPASVRLTGVNGFANGGGNGTDPSTDKEGDGKSNTGAIIGGVVAAVAALALIGAIAGICLARRRRANRQTPLTSVPYSAMSSAGAPARGIGGAGYMTAGPDNSDALRRSDTSAFMPLSNQSEAWNASTHSLSMAQPPFASHPYRDAELAASGSVVGSEYDTRQPMGHAPNRF</sequence>
<evidence type="ECO:0000259" key="5">
    <source>
        <dbReference type="Pfam" id="PF07250"/>
    </source>
</evidence>
<dbReference type="InterPro" id="IPR037293">
    <property type="entry name" value="Gal_Oxidase_central_sf"/>
</dbReference>
<dbReference type="Proteomes" id="UP000284842">
    <property type="component" value="Unassembled WGS sequence"/>
</dbReference>
<reference evidence="7 8" key="1">
    <citation type="journal article" date="2018" name="Evol. Lett.">
        <title>Horizontal gene cluster transfer increased hallucinogenic mushroom diversity.</title>
        <authorList>
            <person name="Reynolds H.T."/>
            <person name="Vijayakumar V."/>
            <person name="Gluck-Thaler E."/>
            <person name="Korotkin H.B."/>
            <person name="Matheny P.B."/>
            <person name="Slot J.C."/>
        </authorList>
    </citation>
    <scope>NUCLEOTIDE SEQUENCE [LARGE SCALE GENOMIC DNA]</scope>
    <source>
        <strain evidence="7 8">2629</strain>
    </source>
</reference>
<dbReference type="Pfam" id="PF07250">
    <property type="entry name" value="Glyoxal_oxid_N"/>
    <property type="match status" value="1"/>
</dbReference>
<keyword evidence="3" id="KW-0812">Transmembrane</keyword>
<proteinExistence type="predicted"/>
<keyword evidence="3" id="KW-1133">Transmembrane helix</keyword>
<evidence type="ECO:0000259" key="6">
    <source>
        <dbReference type="Pfam" id="PF09118"/>
    </source>
</evidence>
<protein>
    <recommendedName>
        <fullName evidence="9">Galactose oxidase-like Early set domain-containing protein</fullName>
    </recommendedName>
</protein>
<evidence type="ECO:0000256" key="4">
    <source>
        <dbReference type="SAM" id="SignalP"/>
    </source>
</evidence>
<keyword evidence="1 4" id="KW-0732">Signal</keyword>
<dbReference type="InterPro" id="IPR014756">
    <property type="entry name" value="Ig_E-set"/>
</dbReference>
<organism evidence="7 8">
    <name type="scientific">Panaeolus cyanescens</name>
    <dbReference type="NCBI Taxonomy" id="181874"/>
    <lineage>
        <taxon>Eukaryota</taxon>
        <taxon>Fungi</taxon>
        <taxon>Dikarya</taxon>
        <taxon>Basidiomycota</taxon>
        <taxon>Agaricomycotina</taxon>
        <taxon>Agaricomycetes</taxon>
        <taxon>Agaricomycetidae</taxon>
        <taxon>Agaricales</taxon>
        <taxon>Agaricineae</taxon>
        <taxon>Galeropsidaceae</taxon>
        <taxon>Panaeolus</taxon>
    </lineage>
</organism>
<feature type="domain" description="Glyoxal oxidase N-terminal" evidence="5">
    <location>
        <begin position="206"/>
        <end position="489"/>
    </location>
</feature>
<dbReference type="InterPro" id="IPR013783">
    <property type="entry name" value="Ig-like_fold"/>
</dbReference>
<feature type="domain" description="Galactose oxidase-like Early set" evidence="6">
    <location>
        <begin position="495"/>
        <end position="603"/>
    </location>
</feature>
<dbReference type="CDD" id="cd02851">
    <property type="entry name" value="E_set_GO_C"/>
    <property type="match status" value="1"/>
</dbReference>
<dbReference type="InterPro" id="IPR011043">
    <property type="entry name" value="Gal_Oxase/kelch_b-propeller"/>
</dbReference>
<dbReference type="STRING" id="181874.A0A409Y8G7"/>
<dbReference type="InterPro" id="IPR015202">
    <property type="entry name" value="GO-like_E_set"/>
</dbReference>
<dbReference type="InParanoid" id="A0A409Y8G7"/>
<evidence type="ECO:0000256" key="1">
    <source>
        <dbReference type="ARBA" id="ARBA00022729"/>
    </source>
</evidence>
<keyword evidence="3" id="KW-0472">Membrane</keyword>
<evidence type="ECO:0000313" key="7">
    <source>
        <dbReference type="EMBL" id="PPQ99405.1"/>
    </source>
</evidence>
<feature type="transmembrane region" description="Helical" evidence="3">
    <location>
        <begin position="656"/>
        <end position="680"/>
    </location>
</feature>
<evidence type="ECO:0000256" key="3">
    <source>
        <dbReference type="SAM" id="Phobius"/>
    </source>
</evidence>
<dbReference type="Pfam" id="PF09118">
    <property type="entry name" value="GO-like_E_set"/>
    <property type="match status" value="1"/>
</dbReference>
<evidence type="ECO:0000256" key="2">
    <source>
        <dbReference type="SAM" id="MobiDB-lite"/>
    </source>
</evidence>
<feature type="signal peptide" evidence="4">
    <location>
        <begin position="1"/>
        <end position="22"/>
    </location>
</feature>
<dbReference type="SUPFAM" id="SSF81296">
    <property type="entry name" value="E set domains"/>
    <property type="match status" value="1"/>
</dbReference>
<feature type="chain" id="PRO_5019396223" description="Galactose oxidase-like Early set domain-containing protein" evidence="4">
    <location>
        <begin position="23"/>
        <end position="791"/>
    </location>
</feature>
<dbReference type="PANTHER" id="PTHR32208:SF21">
    <property type="entry name" value="LOW QUALITY PROTEIN: ALDEHYDE OXIDASE GLOX-LIKE"/>
    <property type="match status" value="1"/>
</dbReference>
<dbReference type="Gene3D" id="2.130.10.80">
    <property type="entry name" value="Galactose oxidase/kelch, beta-propeller"/>
    <property type="match status" value="1"/>
</dbReference>